<dbReference type="EMBL" id="CM044706">
    <property type="protein sequence ID" value="KAI5656719.1"/>
    <property type="molecule type" value="Genomic_DNA"/>
</dbReference>
<reference evidence="2" key="1">
    <citation type="journal article" date="2023" name="Nat. Plants">
        <title>Single-cell RNA sequencing provides a high-resolution roadmap for understanding the multicellular compartmentation of specialized metabolism.</title>
        <authorList>
            <person name="Sun S."/>
            <person name="Shen X."/>
            <person name="Li Y."/>
            <person name="Li Y."/>
            <person name="Wang S."/>
            <person name="Li R."/>
            <person name="Zhang H."/>
            <person name="Shen G."/>
            <person name="Guo B."/>
            <person name="Wei J."/>
            <person name="Xu J."/>
            <person name="St-Pierre B."/>
            <person name="Chen S."/>
            <person name="Sun C."/>
        </authorList>
    </citation>
    <scope>NUCLEOTIDE SEQUENCE [LARGE SCALE GENOMIC DNA]</scope>
</reference>
<gene>
    <name evidence="1" type="ORF">M9H77_25512</name>
</gene>
<evidence type="ECO:0000313" key="2">
    <source>
        <dbReference type="Proteomes" id="UP001060085"/>
    </source>
</evidence>
<keyword evidence="2" id="KW-1185">Reference proteome</keyword>
<proteinExistence type="predicted"/>
<sequence>MMTMDSEAFALSLSLFLCVIALIILNKLRKIYPKNRAPPLPPGPTPWPLVGNIFQLGMAPHQSFAKLAQGHGNIMTLWLGSMGTIVISSNEAAREMFKNHDLVLAGRKIYDAMRGDNNNEGSLITAQYGPYWRTLRRLCTTEFFVASRINSMQAVRRKCVDQMLHFIEQEGCLGKSAIDIGRFFSLMSFNLIGNVIFSKDLLDPNSKRGAKFFHHAEIIMELAGKPNIADYWPFLRHFDPQGIRWKSQFHIKRAYEIAGEFLKERMESLEKNNNDEKKKDYLDVLLEYQNNSSEGPSKFSIATVNAILLEMFIAGTDTTTSTLEWAMAELLHNPDVLHKLKSELRNTIKPNAKVEEKDLENLPYLNAVIKETLRLHPPLPFLVPHMAMDKCNMFGYQIPQGMQILVNVWAIGRDPKSWKDPSKFEPERFLEPNMPDYKGHHFEFLPFGSGRRMCPAVPLASRMLPLTIGSVVHSFDWALADGLKPKNMDMKEKIGITLKKAVPLKATPTPYRNE</sequence>
<comment type="caution">
    <text evidence="1">The sequence shown here is derived from an EMBL/GenBank/DDBJ whole genome shotgun (WGS) entry which is preliminary data.</text>
</comment>
<accession>A0ACC0A7Y2</accession>
<evidence type="ECO:0000313" key="1">
    <source>
        <dbReference type="EMBL" id="KAI5656719.1"/>
    </source>
</evidence>
<name>A0ACC0A7Y2_CATRO</name>
<protein>
    <submittedName>
        <fullName evidence="1">Uncharacterized protein</fullName>
    </submittedName>
</protein>
<organism evidence="1 2">
    <name type="scientific">Catharanthus roseus</name>
    <name type="common">Madagascar periwinkle</name>
    <name type="synonym">Vinca rosea</name>
    <dbReference type="NCBI Taxonomy" id="4058"/>
    <lineage>
        <taxon>Eukaryota</taxon>
        <taxon>Viridiplantae</taxon>
        <taxon>Streptophyta</taxon>
        <taxon>Embryophyta</taxon>
        <taxon>Tracheophyta</taxon>
        <taxon>Spermatophyta</taxon>
        <taxon>Magnoliopsida</taxon>
        <taxon>eudicotyledons</taxon>
        <taxon>Gunneridae</taxon>
        <taxon>Pentapetalae</taxon>
        <taxon>asterids</taxon>
        <taxon>lamiids</taxon>
        <taxon>Gentianales</taxon>
        <taxon>Apocynaceae</taxon>
        <taxon>Rauvolfioideae</taxon>
        <taxon>Vinceae</taxon>
        <taxon>Catharanthinae</taxon>
        <taxon>Catharanthus</taxon>
    </lineage>
</organism>
<dbReference type="Proteomes" id="UP001060085">
    <property type="component" value="Linkage Group LG06"/>
</dbReference>